<feature type="compositionally biased region" description="Polar residues" evidence="1">
    <location>
        <begin position="236"/>
        <end position="253"/>
    </location>
</feature>
<dbReference type="Proteomes" id="UP000188836">
    <property type="component" value="Unassembled WGS sequence"/>
</dbReference>
<dbReference type="AlphaFoldDB" id="A0A1V2TCM1"/>
<evidence type="ECO:0000313" key="3">
    <source>
        <dbReference type="Proteomes" id="UP000188836"/>
    </source>
</evidence>
<feature type="compositionally biased region" description="Low complexity" evidence="1">
    <location>
        <begin position="254"/>
        <end position="299"/>
    </location>
</feature>
<feature type="compositionally biased region" description="Low complexity" evidence="1">
    <location>
        <begin position="307"/>
        <end position="327"/>
    </location>
</feature>
<protein>
    <recommendedName>
        <fullName evidence="4">PPE family domain-containing protein</fullName>
    </recommendedName>
</protein>
<dbReference type="STRING" id="1538463.B0T36_02415"/>
<proteinExistence type="predicted"/>
<evidence type="ECO:0000313" key="2">
    <source>
        <dbReference type="EMBL" id="ONM47260.1"/>
    </source>
</evidence>
<feature type="region of interest" description="Disordered" evidence="1">
    <location>
        <begin position="217"/>
        <end position="425"/>
    </location>
</feature>
<reference evidence="2 3" key="1">
    <citation type="journal article" date="2016" name="Antonie Van Leeuwenhoek">
        <title>Nocardia donostiensis sp. nov., isolated from human respiratory specimens.</title>
        <authorList>
            <person name="Ercibengoa M."/>
            <person name="Bell M."/>
            <person name="Marimon J.M."/>
            <person name="Humrighouse B."/>
            <person name="Klenk H.P."/>
            <person name="Potter G."/>
            <person name="Perez-Trallero E."/>
        </authorList>
    </citation>
    <scope>NUCLEOTIDE SEQUENCE [LARGE SCALE GENOMIC DNA]</scope>
    <source>
        <strain evidence="2 3">X1655</strain>
    </source>
</reference>
<organism evidence="2 3">
    <name type="scientific">Nocardia donostiensis</name>
    <dbReference type="NCBI Taxonomy" id="1538463"/>
    <lineage>
        <taxon>Bacteria</taxon>
        <taxon>Bacillati</taxon>
        <taxon>Actinomycetota</taxon>
        <taxon>Actinomycetes</taxon>
        <taxon>Mycobacteriales</taxon>
        <taxon>Nocardiaceae</taxon>
        <taxon>Nocardia</taxon>
    </lineage>
</organism>
<name>A0A1V2TCM1_9NOCA</name>
<sequence length="425" mass="44785">MASLGQWVSALGLGEAERNKNNDTQLVEDQKTKWDSDRAIVNGEWSGLLAEYDSDQFAPPAITVRDPFETMTHQQIYDALQDVKPGEINTKADGWRNLTIEARDAIGHFTTGVEAAITEHWSGQSGAAAIDGTRAFATSFQKLAASFQMVAHGLDLTEGHLAQAKASVGKPDSVTVGDKFISALPMQNVIKGPAYRAAEAQETARWVMTTYYRPGVEDVDTHTPILPQPKNPVDDGTTTGDNSNNRGRPSPGSTQQPTNTGNPNTDTEGDPQQQNQQQNQQEQPTTPQSTTPAATPQSTVPAGTPQTPNTDLPKTTTTPGTPYVPSTPGAPGNPGTPSQTPAPGRSIPGTPGTPGNKQPTSSTQTHNAGKPGRTGMPGMMSPAARGGQGDDDDEHKTPDYLIYDRGSELLGTQPPALPPGGVIGG</sequence>
<dbReference type="SUPFAM" id="SSF140459">
    <property type="entry name" value="PE/PPE dimer-like"/>
    <property type="match status" value="1"/>
</dbReference>
<dbReference type="Gene3D" id="1.20.1260.20">
    <property type="entry name" value="PPE superfamily"/>
    <property type="match status" value="1"/>
</dbReference>
<feature type="compositionally biased region" description="Polar residues" evidence="1">
    <location>
        <begin position="353"/>
        <end position="367"/>
    </location>
</feature>
<comment type="caution">
    <text evidence="2">The sequence shown here is derived from an EMBL/GenBank/DDBJ whole genome shotgun (WGS) entry which is preliminary data.</text>
</comment>
<keyword evidence="3" id="KW-1185">Reference proteome</keyword>
<evidence type="ECO:0008006" key="4">
    <source>
        <dbReference type="Google" id="ProtNLM"/>
    </source>
</evidence>
<dbReference type="EMBL" id="MUMY01000016">
    <property type="protein sequence ID" value="ONM47260.1"/>
    <property type="molecule type" value="Genomic_DNA"/>
</dbReference>
<gene>
    <name evidence="2" type="ORF">B0T46_18455</name>
</gene>
<dbReference type="RefSeq" id="WP_077119000.1">
    <property type="nucleotide sequence ID" value="NZ_LOKT01000002.1"/>
</dbReference>
<evidence type="ECO:0000256" key="1">
    <source>
        <dbReference type="SAM" id="MobiDB-lite"/>
    </source>
</evidence>
<accession>A0A1V2TCM1</accession>
<dbReference type="OrthoDB" id="4523506at2"/>
<dbReference type="InterPro" id="IPR038332">
    <property type="entry name" value="PPE_sf"/>
</dbReference>